<dbReference type="Proteomes" id="UP001474181">
    <property type="component" value="Unassembled WGS sequence"/>
</dbReference>
<sequence>MSASQYETSGTYDPYGAPGAHGAQEMYGVYDAETQAYGASYGTSYGTAYGGDTYRPAYEAAAQASVSEPVLPRQGERGAQREAGEAGARAVA</sequence>
<protein>
    <submittedName>
        <fullName evidence="2">Uncharacterized protein</fullName>
    </submittedName>
</protein>
<evidence type="ECO:0000313" key="2">
    <source>
        <dbReference type="EMBL" id="MER7179384.1"/>
    </source>
</evidence>
<evidence type="ECO:0000313" key="3">
    <source>
        <dbReference type="Proteomes" id="UP001474181"/>
    </source>
</evidence>
<feature type="compositionally biased region" description="Basic and acidic residues" evidence="1">
    <location>
        <begin position="74"/>
        <end position="84"/>
    </location>
</feature>
<comment type="caution">
    <text evidence="2">The sequence shown here is derived from an EMBL/GenBank/DDBJ whole genome shotgun (WGS) entry which is preliminary data.</text>
</comment>
<gene>
    <name evidence="2" type="ORF">ABT404_07850</name>
</gene>
<accession>A0ABV1WR98</accession>
<evidence type="ECO:0000256" key="1">
    <source>
        <dbReference type="SAM" id="MobiDB-lite"/>
    </source>
</evidence>
<name>A0ABV1WR98_9ACTN</name>
<feature type="region of interest" description="Disordered" evidence="1">
    <location>
        <begin position="61"/>
        <end position="92"/>
    </location>
</feature>
<keyword evidence="3" id="KW-1185">Reference proteome</keyword>
<proteinExistence type="predicted"/>
<organism evidence="2 3">
    <name type="scientific">Streptomyces hyaluromycini</name>
    <dbReference type="NCBI Taxonomy" id="1377993"/>
    <lineage>
        <taxon>Bacteria</taxon>
        <taxon>Bacillati</taxon>
        <taxon>Actinomycetota</taxon>
        <taxon>Actinomycetes</taxon>
        <taxon>Kitasatosporales</taxon>
        <taxon>Streptomycetaceae</taxon>
        <taxon>Streptomyces</taxon>
    </lineage>
</organism>
<dbReference type="EMBL" id="JBEPEK010000039">
    <property type="protein sequence ID" value="MER7179384.1"/>
    <property type="molecule type" value="Genomic_DNA"/>
</dbReference>
<reference evidence="2 3" key="1">
    <citation type="submission" date="2024-06" db="EMBL/GenBank/DDBJ databases">
        <title>The Natural Products Discovery Center: Release of the First 8490 Sequenced Strains for Exploring Actinobacteria Biosynthetic Diversity.</title>
        <authorList>
            <person name="Kalkreuter E."/>
            <person name="Kautsar S.A."/>
            <person name="Yang D."/>
            <person name="Bader C.D."/>
            <person name="Teijaro C.N."/>
            <person name="Fluegel L."/>
            <person name="Davis C.M."/>
            <person name="Simpson J.R."/>
            <person name="Lauterbach L."/>
            <person name="Steele A.D."/>
            <person name="Gui C."/>
            <person name="Meng S."/>
            <person name="Li G."/>
            <person name="Viehrig K."/>
            <person name="Ye F."/>
            <person name="Su P."/>
            <person name="Kiefer A.F."/>
            <person name="Nichols A."/>
            <person name="Cepeda A.J."/>
            <person name="Yan W."/>
            <person name="Fan B."/>
            <person name="Jiang Y."/>
            <person name="Adhikari A."/>
            <person name="Zheng C.-J."/>
            <person name="Schuster L."/>
            <person name="Cowan T.M."/>
            <person name="Smanski M.J."/>
            <person name="Chevrette M.G."/>
            <person name="De Carvalho L.P.S."/>
            <person name="Shen B."/>
        </authorList>
    </citation>
    <scope>NUCLEOTIDE SEQUENCE [LARGE SCALE GENOMIC DNA]</scope>
    <source>
        <strain evidence="2 3">NPDC000234</strain>
    </source>
</reference>
<feature type="non-terminal residue" evidence="2">
    <location>
        <position position="92"/>
    </location>
</feature>